<dbReference type="Proteomes" id="UP000186019">
    <property type="component" value="Unassembled WGS sequence"/>
</dbReference>
<dbReference type="Pfam" id="PF12697">
    <property type="entry name" value="Abhydrolase_6"/>
    <property type="match status" value="1"/>
</dbReference>
<evidence type="ECO:0000313" key="3">
    <source>
        <dbReference type="Proteomes" id="UP000186019"/>
    </source>
</evidence>
<gene>
    <name evidence="2" type="ORF">SAMN05421666_2535</name>
</gene>
<name>A0A1N7H5F7_9RHOB</name>
<sequence length="259" mass="27302">MTWTTRPRSDIGQISMIRNGQGRQVVLIHGVGLRAEAWGGQLQTLAQKYAVLAVDMPGHGQSARLPGRPSLADFTDAIAPVISTSAVVIGHSFGAMIALDMAIRYPARVGGVVALNAVFQRDAAAKTAVEARASSLDGETVADPSAPLERWFGAEPSAARNACHAWLCTVDPAGYRDAYRVFATEDGPAESALAQLHCPALFLTGADEPNSTPAMSKRMAELAPDGHAVTVDGAAHMAPMTHAAEINPILEQFIQEALQ</sequence>
<protein>
    <submittedName>
        <fullName evidence="2">Pimeloyl-ACP methyl ester carboxylesterase</fullName>
    </submittedName>
</protein>
<reference evidence="2 3" key="1">
    <citation type="submission" date="2017-01" db="EMBL/GenBank/DDBJ databases">
        <authorList>
            <person name="Mah S.A."/>
            <person name="Swanson W.J."/>
            <person name="Moy G.W."/>
            <person name="Vacquier V.D."/>
        </authorList>
    </citation>
    <scope>NUCLEOTIDE SEQUENCE [LARGE SCALE GENOMIC DNA]</scope>
    <source>
        <strain evidence="2 3">DSM 29590</strain>
    </source>
</reference>
<dbReference type="AlphaFoldDB" id="A0A1N7H5F7"/>
<dbReference type="STRING" id="573024.SAMN05216208_2784"/>
<dbReference type="PANTHER" id="PTHR46438:SF11">
    <property type="entry name" value="LIPASE-RELATED"/>
    <property type="match status" value="1"/>
</dbReference>
<proteinExistence type="predicted"/>
<keyword evidence="3" id="KW-1185">Reference proteome</keyword>
<dbReference type="InterPro" id="IPR000073">
    <property type="entry name" value="AB_hydrolase_1"/>
</dbReference>
<dbReference type="InterPro" id="IPR029058">
    <property type="entry name" value="AB_hydrolase_fold"/>
</dbReference>
<evidence type="ECO:0000259" key="1">
    <source>
        <dbReference type="Pfam" id="PF12697"/>
    </source>
</evidence>
<evidence type="ECO:0000313" key="2">
    <source>
        <dbReference type="EMBL" id="SIS20086.1"/>
    </source>
</evidence>
<dbReference type="PANTHER" id="PTHR46438">
    <property type="entry name" value="ALPHA/BETA-HYDROLASES SUPERFAMILY PROTEIN"/>
    <property type="match status" value="1"/>
</dbReference>
<accession>A0A1N7H5F7</accession>
<dbReference type="EMBL" id="FTNV01000002">
    <property type="protein sequence ID" value="SIS20086.1"/>
    <property type="molecule type" value="Genomic_DNA"/>
</dbReference>
<dbReference type="Gene3D" id="3.40.50.1820">
    <property type="entry name" value="alpha/beta hydrolase"/>
    <property type="match status" value="1"/>
</dbReference>
<dbReference type="OrthoDB" id="9804723at2"/>
<dbReference type="RefSeq" id="WP_076534503.1">
    <property type="nucleotide sequence ID" value="NZ_CANNEL010000007.1"/>
</dbReference>
<organism evidence="2 3">
    <name type="scientific">Roseovarius nanhaiticus</name>
    <dbReference type="NCBI Taxonomy" id="573024"/>
    <lineage>
        <taxon>Bacteria</taxon>
        <taxon>Pseudomonadati</taxon>
        <taxon>Pseudomonadota</taxon>
        <taxon>Alphaproteobacteria</taxon>
        <taxon>Rhodobacterales</taxon>
        <taxon>Roseobacteraceae</taxon>
        <taxon>Roseovarius</taxon>
    </lineage>
</organism>
<dbReference type="SUPFAM" id="SSF53474">
    <property type="entry name" value="alpha/beta-Hydrolases"/>
    <property type="match status" value="1"/>
</dbReference>
<feature type="domain" description="AB hydrolase-1" evidence="1">
    <location>
        <begin position="25"/>
        <end position="246"/>
    </location>
</feature>